<evidence type="ECO:0000313" key="2">
    <source>
        <dbReference type="EMBL" id="KAG6437285.1"/>
    </source>
</evidence>
<keyword evidence="3" id="KW-1185">Reference proteome</keyword>
<comment type="caution">
    <text evidence="2">The sequence shown here is derived from an EMBL/GenBank/DDBJ whole genome shotgun (WGS) entry which is preliminary data.</text>
</comment>
<accession>A0A8X8YW94</accession>
<dbReference type="Pfam" id="PF05003">
    <property type="entry name" value="DUF668"/>
    <property type="match status" value="1"/>
</dbReference>
<dbReference type="EMBL" id="PNBA02000001">
    <property type="protein sequence ID" value="KAG6437285.1"/>
    <property type="molecule type" value="Genomic_DNA"/>
</dbReference>
<evidence type="ECO:0000313" key="3">
    <source>
        <dbReference type="Proteomes" id="UP000298416"/>
    </source>
</evidence>
<feature type="domain" description="DUF668" evidence="1">
    <location>
        <begin position="1"/>
        <end position="34"/>
    </location>
</feature>
<organism evidence="2">
    <name type="scientific">Salvia splendens</name>
    <name type="common">Scarlet sage</name>
    <dbReference type="NCBI Taxonomy" id="180675"/>
    <lineage>
        <taxon>Eukaryota</taxon>
        <taxon>Viridiplantae</taxon>
        <taxon>Streptophyta</taxon>
        <taxon>Embryophyta</taxon>
        <taxon>Tracheophyta</taxon>
        <taxon>Spermatophyta</taxon>
        <taxon>Magnoliopsida</taxon>
        <taxon>eudicotyledons</taxon>
        <taxon>Gunneridae</taxon>
        <taxon>Pentapetalae</taxon>
        <taxon>asterids</taxon>
        <taxon>lamiids</taxon>
        <taxon>Lamiales</taxon>
        <taxon>Lamiaceae</taxon>
        <taxon>Nepetoideae</taxon>
        <taxon>Mentheae</taxon>
        <taxon>Salviinae</taxon>
        <taxon>Salvia</taxon>
        <taxon>Salvia subgen. Calosphace</taxon>
        <taxon>core Calosphace</taxon>
    </lineage>
</organism>
<name>A0A8X8YW94_SALSN</name>
<gene>
    <name evidence="2" type="ORF">SASPL_102198</name>
</gene>
<reference evidence="2" key="2">
    <citation type="submission" date="2020-08" db="EMBL/GenBank/DDBJ databases">
        <title>Plant Genome Project.</title>
        <authorList>
            <person name="Zhang R.-G."/>
        </authorList>
    </citation>
    <scope>NUCLEOTIDE SEQUENCE</scope>
    <source>
        <strain evidence="2">Huo1</strain>
        <tissue evidence="2">Leaf</tissue>
    </source>
</reference>
<dbReference type="Proteomes" id="UP000298416">
    <property type="component" value="Unassembled WGS sequence"/>
</dbReference>
<dbReference type="GO" id="GO:0045927">
    <property type="term" value="P:positive regulation of growth"/>
    <property type="evidence" value="ECO:0007669"/>
    <property type="project" value="InterPro"/>
</dbReference>
<protein>
    <recommendedName>
        <fullName evidence="1">DUF668 domain-containing protein</fullName>
    </recommendedName>
</protein>
<proteinExistence type="predicted"/>
<dbReference type="InterPro" id="IPR007700">
    <property type="entry name" value="DUF668"/>
</dbReference>
<dbReference type="AlphaFoldDB" id="A0A8X8YW94"/>
<sequence length="271" mass="31231">MEKLASSPHLISLDERDDLYDMLPSPIRRRLTASWIRYENCVVQLKTDEYGQLPRSRSSYILTSRSDHDVQPAGTLRTAAIHRVRRQRLRELRPLDLGLPYGMCDPELPSSKESRPGHHSNGVVMPLLRGSTPQDPNQVKLEYLWTALDKLESRMEANDRRLERLRPLARQPSGWDSLVHCAVRRYSAYDQPRRSTYWDRPLYGQPPYIDMDPSYAPPRHSWLLSGAVGIRHIGPTTSNWCSRGGCSRTCQDRDVRGESGRMTYLSHHISE</sequence>
<reference evidence="2" key="1">
    <citation type="submission" date="2018-01" db="EMBL/GenBank/DDBJ databases">
        <authorList>
            <person name="Mao J.F."/>
        </authorList>
    </citation>
    <scope>NUCLEOTIDE SEQUENCE</scope>
    <source>
        <strain evidence="2">Huo1</strain>
        <tissue evidence="2">Leaf</tissue>
    </source>
</reference>
<evidence type="ECO:0000259" key="1">
    <source>
        <dbReference type="Pfam" id="PF05003"/>
    </source>
</evidence>